<dbReference type="Gene3D" id="1.25.40.10">
    <property type="entry name" value="Tetratricopeptide repeat domain"/>
    <property type="match status" value="1"/>
</dbReference>
<dbReference type="CDD" id="cd01949">
    <property type="entry name" value="GGDEF"/>
    <property type="match status" value="1"/>
</dbReference>
<dbReference type="PROSITE" id="PS50887">
    <property type="entry name" value="GGDEF"/>
    <property type="match status" value="1"/>
</dbReference>
<evidence type="ECO:0000313" key="7">
    <source>
        <dbReference type="Proteomes" id="UP001142810"/>
    </source>
</evidence>
<dbReference type="EC" id="2.7.7.65" evidence="1"/>
<keyword evidence="4" id="KW-1133">Transmembrane helix</keyword>
<dbReference type="InterPro" id="IPR000160">
    <property type="entry name" value="GGDEF_dom"/>
</dbReference>
<evidence type="ECO:0000259" key="5">
    <source>
        <dbReference type="PROSITE" id="PS50887"/>
    </source>
</evidence>
<dbReference type="PANTHER" id="PTHR45138:SF9">
    <property type="entry name" value="DIGUANYLATE CYCLASE DGCM-RELATED"/>
    <property type="match status" value="1"/>
</dbReference>
<keyword evidence="4" id="KW-0812">Transmembrane</keyword>
<evidence type="ECO:0000313" key="6">
    <source>
        <dbReference type="EMBL" id="MCW8107461.1"/>
    </source>
</evidence>
<gene>
    <name evidence="6" type="ORF">OPS25_02950</name>
</gene>
<keyword evidence="4" id="KW-0472">Membrane</keyword>
<comment type="caution">
    <text evidence="6">The sequence shown here is derived from an EMBL/GenBank/DDBJ whole genome shotgun (WGS) entry which is preliminary data.</text>
</comment>
<dbReference type="SUPFAM" id="SSF55073">
    <property type="entry name" value="Nucleotide cyclase"/>
    <property type="match status" value="1"/>
</dbReference>
<evidence type="ECO:0000256" key="2">
    <source>
        <dbReference type="ARBA" id="ARBA00034247"/>
    </source>
</evidence>
<evidence type="ECO:0000256" key="4">
    <source>
        <dbReference type="SAM" id="Phobius"/>
    </source>
</evidence>
<dbReference type="Pfam" id="PF13181">
    <property type="entry name" value="TPR_8"/>
    <property type="match status" value="1"/>
</dbReference>
<dbReference type="Proteomes" id="UP001142810">
    <property type="component" value="Unassembled WGS sequence"/>
</dbReference>
<dbReference type="RefSeq" id="WP_265616167.1">
    <property type="nucleotide sequence ID" value="NZ_JAPFRD010000004.1"/>
</dbReference>
<dbReference type="SMART" id="SM00028">
    <property type="entry name" value="TPR"/>
    <property type="match status" value="3"/>
</dbReference>
<keyword evidence="7" id="KW-1185">Reference proteome</keyword>
<accession>A0ABT3P5V4</accession>
<dbReference type="InterPro" id="IPR043128">
    <property type="entry name" value="Rev_trsase/Diguanyl_cyclase"/>
</dbReference>
<dbReference type="Pfam" id="PF13424">
    <property type="entry name" value="TPR_12"/>
    <property type="match status" value="1"/>
</dbReference>
<dbReference type="InterPro" id="IPR011990">
    <property type="entry name" value="TPR-like_helical_dom_sf"/>
</dbReference>
<feature type="repeat" description="TPR" evidence="3">
    <location>
        <begin position="326"/>
        <end position="359"/>
    </location>
</feature>
<feature type="domain" description="GGDEF" evidence="5">
    <location>
        <begin position="510"/>
        <end position="642"/>
    </location>
</feature>
<dbReference type="PROSITE" id="PS50005">
    <property type="entry name" value="TPR"/>
    <property type="match status" value="1"/>
</dbReference>
<reference evidence="6" key="1">
    <citation type="submission" date="2022-11" db="EMBL/GenBank/DDBJ databases">
        <title>Alteromonas sp. nov., isolated from sea water of the Qingdao.</title>
        <authorList>
            <person name="Wang Q."/>
        </authorList>
    </citation>
    <scope>NUCLEOTIDE SEQUENCE</scope>
    <source>
        <strain evidence="6">ASW11-7</strain>
    </source>
</reference>
<dbReference type="SUPFAM" id="SSF48452">
    <property type="entry name" value="TPR-like"/>
    <property type="match status" value="2"/>
</dbReference>
<dbReference type="Gene3D" id="3.30.70.270">
    <property type="match status" value="1"/>
</dbReference>
<dbReference type="EMBL" id="JAPFRD010000004">
    <property type="protein sequence ID" value="MCW8107461.1"/>
    <property type="molecule type" value="Genomic_DNA"/>
</dbReference>
<dbReference type="InterPro" id="IPR019734">
    <property type="entry name" value="TPR_rpt"/>
</dbReference>
<feature type="transmembrane region" description="Helical" evidence="4">
    <location>
        <begin position="21"/>
        <end position="42"/>
    </location>
</feature>
<dbReference type="InterPro" id="IPR029787">
    <property type="entry name" value="Nucleotide_cyclase"/>
</dbReference>
<sequence>MSDQVVVFTIITKIINLELKLRFHAVSLFVLLGVGIVSPVHAQEPSKPIFNDTVNQLLLLTLQQPADAIDQAQEQLKSTEKNQDKSELHFVLARAYSELLLPLRAQEEARKAQSFIEDKTSEEFKRYISLSIAEASAIAGHAEDIEGSVKSELAWARKQNNFNIQAYALRVAGLVQLTLNSADKALSRFQEGYALTQHRTLRLKPADFAYWIAMVYENQGQPELAIPYFKEAQDYYQKQALSIGKVRTEIGLGKALIATGQTNEGLLVLRDAAELALEVGDLQGVANSYRHIAEQLILRKEAEQAEPFLQDALIIFNDGHNPFMQISVLLALAEVYLQKDAHEEAKEYLQQALALAEGESFLAQRIDINRKMAQVLAAQADYSAAYDLMVNNATAQGKLFKERNSKRLLRLKTEFEVEQQQIQNALLTEQNLRQKAEIRTRLETQKYGFMLIFLLIVISLLLLWLYIKGKRHRQHLEALANEDVLTTLLTRRKALDLVDQQLKLAQRHGETISLALLDLDHFKRVNDEFGHQTGDNVLRSFGILAASTFRSTDILGRYGGEEFLFAFPHTSIDQVEEMLQKFSETVKSIPEKIDCPNAHTSVSIGLIEARDKLSTSELIALADQALYQAKETGRDRIVRYKTQLPSGE</sequence>
<dbReference type="SMART" id="SM00267">
    <property type="entry name" value="GGDEF"/>
    <property type="match status" value="1"/>
</dbReference>
<dbReference type="NCBIfam" id="TIGR00254">
    <property type="entry name" value="GGDEF"/>
    <property type="match status" value="1"/>
</dbReference>
<dbReference type="PANTHER" id="PTHR45138">
    <property type="entry name" value="REGULATORY COMPONENTS OF SENSORY TRANSDUCTION SYSTEM"/>
    <property type="match status" value="1"/>
</dbReference>
<dbReference type="InterPro" id="IPR050469">
    <property type="entry name" value="Diguanylate_Cyclase"/>
</dbReference>
<proteinExistence type="predicted"/>
<name>A0ABT3P5V4_9ALTE</name>
<keyword evidence="3" id="KW-0802">TPR repeat</keyword>
<comment type="catalytic activity">
    <reaction evidence="2">
        <text>2 GTP = 3',3'-c-di-GMP + 2 diphosphate</text>
        <dbReference type="Rhea" id="RHEA:24898"/>
        <dbReference type="ChEBI" id="CHEBI:33019"/>
        <dbReference type="ChEBI" id="CHEBI:37565"/>
        <dbReference type="ChEBI" id="CHEBI:58805"/>
        <dbReference type="EC" id="2.7.7.65"/>
    </reaction>
</comment>
<evidence type="ECO:0000256" key="1">
    <source>
        <dbReference type="ARBA" id="ARBA00012528"/>
    </source>
</evidence>
<feature type="transmembrane region" description="Helical" evidence="4">
    <location>
        <begin position="447"/>
        <end position="467"/>
    </location>
</feature>
<protein>
    <recommendedName>
        <fullName evidence="1">diguanylate cyclase</fullName>
        <ecNumber evidence="1">2.7.7.65</ecNumber>
    </recommendedName>
</protein>
<dbReference type="Pfam" id="PF00990">
    <property type="entry name" value="GGDEF"/>
    <property type="match status" value="1"/>
</dbReference>
<evidence type="ECO:0000256" key="3">
    <source>
        <dbReference type="PROSITE-ProRule" id="PRU00339"/>
    </source>
</evidence>
<organism evidence="6 7">
    <name type="scientific">Alteromonas aquimaris</name>
    <dbReference type="NCBI Taxonomy" id="2998417"/>
    <lineage>
        <taxon>Bacteria</taxon>
        <taxon>Pseudomonadati</taxon>
        <taxon>Pseudomonadota</taxon>
        <taxon>Gammaproteobacteria</taxon>
        <taxon>Alteromonadales</taxon>
        <taxon>Alteromonadaceae</taxon>
        <taxon>Alteromonas/Salinimonas group</taxon>
        <taxon>Alteromonas</taxon>
    </lineage>
</organism>